<accession>A0A9D3YGR6</accession>
<organism evidence="1 2">
    <name type="scientific">Dreissena polymorpha</name>
    <name type="common">Zebra mussel</name>
    <name type="synonym">Mytilus polymorpha</name>
    <dbReference type="NCBI Taxonomy" id="45954"/>
    <lineage>
        <taxon>Eukaryota</taxon>
        <taxon>Metazoa</taxon>
        <taxon>Spiralia</taxon>
        <taxon>Lophotrochozoa</taxon>
        <taxon>Mollusca</taxon>
        <taxon>Bivalvia</taxon>
        <taxon>Autobranchia</taxon>
        <taxon>Heteroconchia</taxon>
        <taxon>Euheterodonta</taxon>
        <taxon>Imparidentia</taxon>
        <taxon>Neoheterodontei</taxon>
        <taxon>Myida</taxon>
        <taxon>Dreissenoidea</taxon>
        <taxon>Dreissenidae</taxon>
        <taxon>Dreissena</taxon>
    </lineage>
</organism>
<protein>
    <submittedName>
        <fullName evidence="1">Uncharacterized protein</fullName>
    </submittedName>
</protein>
<keyword evidence="2" id="KW-1185">Reference proteome</keyword>
<gene>
    <name evidence="1" type="ORF">DPMN_085344</name>
</gene>
<dbReference type="AlphaFoldDB" id="A0A9D3YGR6"/>
<dbReference type="Proteomes" id="UP000828390">
    <property type="component" value="Unassembled WGS sequence"/>
</dbReference>
<name>A0A9D3YGR6_DREPO</name>
<comment type="caution">
    <text evidence="1">The sequence shown here is derived from an EMBL/GenBank/DDBJ whole genome shotgun (WGS) entry which is preliminary data.</text>
</comment>
<sequence>MTTNICAKVQPAWFGHVKTVLQGKLERGRRRGRKKKSWMDNVRVDIPFHG</sequence>
<dbReference type="EMBL" id="JAIWYP010000016">
    <property type="protein sequence ID" value="KAH3697834.1"/>
    <property type="molecule type" value="Genomic_DNA"/>
</dbReference>
<evidence type="ECO:0000313" key="1">
    <source>
        <dbReference type="EMBL" id="KAH3697834.1"/>
    </source>
</evidence>
<evidence type="ECO:0000313" key="2">
    <source>
        <dbReference type="Proteomes" id="UP000828390"/>
    </source>
</evidence>
<reference evidence="1" key="1">
    <citation type="journal article" date="2019" name="bioRxiv">
        <title>The Genome of the Zebra Mussel, Dreissena polymorpha: A Resource for Invasive Species Research.</title>
        <authorList>
            <person name="McCartney M.A."/>
            <person name="Auch B."/>
            <person name="Kono T."/>
            <person name="Mallez S."/>
            <person name="Zhang Y."/>
            <person name="Obille A."/>
            <person name="Becker A."/>
            <person name="Abrahante J.E."/>
            <person name="Garbe J."/>
            <person name="Badalamenti J.P."/>
            <person name="Herman A."/>
            <person name="Mangelson H."/>
            <person name="Liachko I."/>
            <person name="Sullivan S."/>
            <person name="Sone E.D."/>
            <person name="Koren S."/>
            <person name="Silverstein K.A.T."/>
            <person name="Beckman K.B."/>
            <person name="Gohl D.M."/>
        </authorList>
    </citation>
    <scope>NUCLEOTIDE SEQUENCE</scope>
    <source>
        <strain evidence="1">Duluth1</strain>
        <tissue evidence="1">Whole animal</tissue>
    </source>
</reference>
<proteinExistence type="predicted"/>
<reference evidence="1" key="2">
    <citation type="submission" date="2020-11" db="EMBL/GenBank/DDBJ databases">
        <authorList>
            <person name="McCartney M.A."/>
            <person name="Auch B."/>
            <person name="Kono T."/>
            <person name="Mallez S."/>
            <person name="Becker A."/>
            <person name="Gohl D.M."/>
            <person name="Silverstein K.A.T."/>
            <person name="Koren S."/>
            <person name="Bechman K.B."/>
            <person name="Herman A."/>
            <person name="Abrahante J.E."/>
            <person name="Garbe J."/>
        </authorList>
    </citation>
    <scope>NUCLEOTIDE SEQUENCE</scope>
    <source>
        <strain evidence="1">Duluth1</strain>
        <tissue evidence="1">Whole animal</tissue>
    </source>
</reference>